<evidence type="ECO:0000313" key="4">
    <source>
        <dbReference type="Proteomes" id="UP000515240"/>
    </source>
</evidence>
<accession>A0A7G5ENN6</accession>
<keyword evidence="2" id="KW-0732">Signal</keyword>
<keyword evidence="4" id="KW-1185">Reference proteome</keyword>
<dbReference type="Gene3D" id="3.40.190.150">
    <property type="entry name" value="Bordetella uptake gene, domain 1"/>
    <property type="match status" value="1"/>
</dbReference>
<dbReference type="InterPro" id="IPR042100">
    <property type="entry name" value="Bug_dom1"/>
</dbReference>
<dbReference type="PANTHER" id="PTHR42928">
    <property type="entry name" value="TRICARBOXYLATE-BINDING PROTEIN"/>
    <property type="match status" value="1"/>
</dbReference>
<dbReference type="Proteomes" id="UP000515240">
    <property type="component" value="Chromosome"/>
</dbReference>
<sequence>MLFSHPRRAATLGLLTLAASMTAGAQAAADYPSKPITLVIAYPPGGSTDAVGRMVGTELAQRLKQPVVIENLGGAGGAIGAQKVARAPADGYTLLLAANNEMAIAPLINKAIKYRVFEDFTPIGLVATQPMVLVASQSSGIKNTQDFLSLLRQNPGKYSYGSSGVGTALHIAGEMVQQAGNVTMTHVPYKGVAPLTNDLLGGSLELGVFVLSSGLPHIRAGKVVALGTTEAKRSSVTPDIPALAETSAFAKVDINSWFALMGPAKLPPQVLTALRAAIDDTLQSPSFRAKLEASGNVMAAPGQDMGAFLKAQVAKYQQIVETAKIEDR</sequence>
<dbReference type="Gene3D" id="3.40.190.10">
    <property type="entry name" value="Periplasmic binding protein-like II"/>
    <property type="match status" value="1"/>
</dbReference>
<comment type="similarity">
    <text evidence="1">Belongs to the UPF0065 (bug) family.</text>
</comment>
<dbReference type="KEGG" id="cpis:HS961_03975"/>
<reference evidence="3 4" key="1">
    <citation type="journal article" date="2020" name="G3 (Bethesda)">
        <title>CeMbio - The Caenorhabditis elegans Microbiome Resource.</title>
        <authorList>
            <person name="Dirksen P."/>
            <person name="Assie A."/>
            <person name="Zimmermann J."/>
            <person name="Zhang F."/>
            <person name="Tietje A.M."/>
            <person name="Marsh S.A."/>
            <person name="Felix M.A."/>
            <person name="Shapira M."/>
            <person name="Kaleta C."/>
            <person name="Schulenburg H."/>
            <person name="Samuel B."/>
        </authorList>
    </citation>
    <scope>NUCLEOTIDE SEQUENCE [LARGE SCALE GENOMIC DNA]</scope>
    <source>
        <strain evidence="3 4">BIGb0172</strain>
    </source>
</reference>
<feature type="signal peptide" evidence="2">
    <location>
        <begin position="1"/>
        <end position="25"/>
    </location>
</feature>
<proteinExistence type="inferred from homology"/>
<protein>
    <submittedName>
        <fullName evidence="3">Tripartite tricarboxylate transporter substrate binding protein</fullName>
    </submittedName>
</protein>
<feature type="chain" id="PRO_5029002406" evidence="2">
    <location>
        <begin position="26"/>
        <end position="328"/>
    </location>
</feature>
<organism evidence="3 4">
    <name type="scientific">Comamonas piscis</name>
    <dbReference type="NCBI Taxonomy" id="1562974"/>
    <lineage>
        <taxon>Bacteria</taxon>
        <taxon>Pseudomonadati</taxon>
        <taxon>Pseudomonadota</taxon>
        <taxon>Betaproteobacteria</taxon>
        <taxon>Burkholderiales</taxon>
        <taxon>Comamonadaceae</taxon>
        <taxon>Comamonas</taxon>
    </lineage>
</organism>
<dbReference type="Pfam" id="PF03401">
    <property type="entry name" value="TctC"/>
    <property type="match status" value="1"/>
</dbReference>
<evidence type="ECO:0000256" key="1">
    <source>
        <dbReference type="ARBA" id="ARBA00006987"/>
    </source>
</evidence>
<dbReference type="SUPFAM" id="SSF53850">
    <property type="entry name" value="Periplasmic binding protein-like II"/>
    <property type="match status" value="1"/>
</dbReference>
<dbReference type="EMBL" id="CP058554">
    <property type="protein sequence ID" value="QMV75611.1"/>
    <property type="molecule type" value="Genomic_DNA"/>
</dbReference>
<dbReference type="PIRSF" id="PIRSF017082">
    <property type="entry name" value="YflP"/>
    <property type="match status" value="1"/>
</dbReference>
<name>A0A7G5ENN6_9BURK</name>
<dbReference type="PANTHER" id="PTHR42928:SF5">
    <property type="entry name" value="BLR1237 PROTEIN"/>
    <property type="match status" value="1"/>
</dbReference>
<evidence type="ECO:0000313" key="3">
    <source>
        <dbReference type="EMBL" id="QMV75611.1"/>
    </source>
</evidence>
<evidence type="ECO:0000256" key="2">
    <source>
        <dbReference type="SAM" id="SignalP"/>
    </source>
</evidence>
<gene>
    <name evidence="3" type="ORF">HS961_03975</name>
</gene>
<dbReference type="InterPro" id="IPR005064">
    <property type="entry name" value="BUG"/>
</dbReference>
<dbReference type="AlphaFoldDB" id="A0A7G5ENN6"/>